<dbReference type="AlphaFoldDB" id="A0AAW9K4I5"/>
<name>A0AAW9K4I5_CARML</name>
<feature type="coiled-coil region" evidence="6">
    <location>
        <begin position="265"/>
        <end position="352"/>
    </location>
</feature>
<feature type="coiled-coil region" evidence="6">
    <location>
        <begin position="517"/>
        <end position="544"/>
    </location>
</feature>
<evidence type="ECO:0000256" key="3">
    <source>
        <dbReference type="ARBA" id="ARBA00022692"/>
    </source>
</evidence>
<keyword evidence="5 7" id="KW-0472">Membrane</keyword>
<feature type="domain" description="ABC3 transporter permease C-terminal" evidence="8">
    <location>
        <begin position="975"/>
        <end position="1091"/>
    </location>
</feature>
<sequence length="1101" mass="121062">MKKGALYKDIFREIWRTKARFLSIFAIITLGVGFFSGIKATGPNMIDTADHYFKDKSLMDSKVLSTYGLDKEDISILKKLKGTEILPSYTQDVFLGNSGIVAKVMSLPEQNSLNQYRVIEGRLPEKSGEIALDNVAKLKNNFKIGDEITFTSEGTTTDLKDSFKELTYKVTGFVNSPMYIETLTRGTSSIGKGTADGFAVIPENDFSLDYYTEAYLTFQNTKKLQAYSTEYEDTIEKNNKIVEKALADQPEKRLAEIKTKGEEKIAEGEKKIADAKAAISDGEQQLATAEQKLADGEAAYTAGVNQLQTELAKAQASIDENQTKIDTGKSEIARNEATLSDGEAQLNAAKEEFQTKKVAAETGINQGRDFVAAVNQAMGVPIQQVPTTTQQSLIQAGNTIDPAMGQVLTGYFAGVVPIEQVQGAINGLNQKLAASSAELVAAESQLQQKEQELANGRSTLEAAKSDLVAGEEALASGKAQLETERVNGEAQLASSRSELDAGQASFKEATTEFATKKADGEKEIAKGEQEIADAKKQLADLKEPEYFVLDRTTNPGYEEFSDNATRISAIAQVFPVFFFLIAALVSLTTMTRMVEEQRLQIGTLKALGYTNGNIAMKFIIYALLASVSATIVGLFIGYQLFPTIIFNAYGALYNLPDIRITYYVSYALISLVVALLCTVISAIVVTWVELKSNAAELMRPKAPKSGKRILLERIPFIWNRFGFNQKVTARNLFRYKQRMLMTVLGVAGCTALILTGFGLKNSIADIAGLQYGKIMRYQAVVAFNPEASKADEESYAKLIQGTPEITGTLNVRQENFKVAKKGVNTQEAAIFVPETTKDFDKFVGLQNRKTGEKYTIPANGVLVTEKLAKLFDLEPGKTFEITNTDNQKYKLVVKGITENYAGHSIYMNPTYYEEIFKTPVVFNSQLLTFNESSKWENSFGEKLTANPRVASTIFVNRVGDNFEDTMSSLNIVTLVLIISAALLAFVVLYNLTNINVSERIRELSTIKVLGFYDGEVSLYIYRENIILTLMGIVVGLGLGIVLHGFVLATAEVDIMMFSPTIKTLSYLYSAILTLLFSGIVMIAMHVKLKKIDMIEALKSVD</sequence>
<evidence type="ECO:0000256" key="7">
    <source>
        <dbReference type="SAM" id="Phobius"/>
    </source>
</evidence>
<feature type="transmembrane region" description="Helical" evidence="7">
    <location>
        <begin position="660"/>
        <end position="688"/>
    </location>
</feature>
<dbReference type="Proteomes" id="UP001290462">
    <property type="component" value="Unassembled WGS sequence"/>
</dbReference>
<feature type="transmembrane region" description="Helical" evidence="7">
    <location>
        <begin position="21"/>
        <end position="38"/>
    </location>
</feature>
<keyword evidence="4 7" id="KW-1133">Transmembrane helix</keyword>
<dbReference type="InterPro" id="IPR038766">
    <property type="entry name" value="Membrane_comp_ABC_pdt"/>
</dbReference>
<gene>
    <name evidence="9" type="ORF">RAK27_01070</name>
</gene>
<feature type="transmembrane region" description="Helical" evidence="7">
    <location>
        <begin position="739"/>
        <end position="759"/>
    </location>
</feature>
<evidence type="ECO:0000259" key="8">
    <source>
        <dbReference type="Pfam" id="PF02687"/>
    </source>
</evidence>
<dbReference type="PANTHER" id="PTHR30287:SF1">
    <property type="entry name" value="INNER MEMBRANE PROTEIN"/>
    <property type="match status" value="1"/>
</dbReference>
<dbReference type="RefSeq" id="WP_322808284.1">
    <property type="nucleotide sequence ID" value="NZ_JAVBVO010000001.1"/>
</dbReference>
<organism evidence="9 10">
    <name type="scientific">Carnobacterium maltaromaticum</name>
    <name type="common">Carnobacterium piscicola</name>
    <dbReference type="NCBI Taxonomy" id="2751"/>
    <lineage>
        <taxon>Bacteria</taxon>
        <taxon>Bacillati</taxon>
        <taxon>Bacillota</taxon>
        <taxon>Bacilli</taxon>
        <taxon>Lactobacillales</taxon>
        <taxon>Carnobacteriaceae</taxon>
        <taxon>Carnobacterium</taxon>
    </lineage>
</organism>
<evidence type="ECO:0000256" key="5">
    <source>
        <dbReference type="ARBA" id="ARBA00023136"/>
    </source>
</evidence>
<keyword evidence="3 7" id="KW-0812">Transmembrane</keyword>
<dbReference type="InterPro" id="IPR003838">
    <property type="entry name" value="ABC3_permease_C"/>
</dbReference>
<comment type="caution">
    <text evidence="9">The sequence shown here is derived from an EMBL/GenBank/DDBJ whole genome shotgun (WGS) entry which is preliminary data.</text>
</comment>
<proteinExistence type="predicted"/>
<dbReference type="GO" id="GO:0005886">
    <property type="term" value="C:plasma membrane"/>
    <property type="evidence" value="ECO:0007669"/>
    <property type="project" value="UniProtKB-SubCell"/>
</dbReference>
<accession>A0AAW9K4I5</accession>
<dbReference type="Pfam" id="PF02687">
    <property type="entry name" value="FtsX"/>
    <property type="match status" value="2"/>
</dbReference>
<keyword evidence="6" id="KW-0175">Coiled coil</keyword>
<evidence type="ECO:0000256" key="6">
    <source>
        <dbReference type="SAM" id="Coils"/>
    </source>
</evidence>
<evidence type="ECO:0000256" key="2">
    <source>
        <dbReference type="ARBA" id="ARBA00022475"/>
    </source>
</evidence>
<evidence type="ECO:0000313" key="10">
    <source>
        <dbReference type="Proteomes" id="UP001290462"/>
    </source>
</evidence>
<evidence type="ECO:0000256" key="1">
    <source>
        <dbReference type="ARBA" id="ARBA00004651"/>
    </source>
</evidence>
<dbReference type="PANTHER" id="PTHR30287">
    <property type="entry name" value="MEMBRANE COMPONENT OF PREDICTED ABC SUPERFAMILY METABOLITE UPTAKE TRANSPORTER"/>
    <property type="match status" value="1"/>
</dbReference>
<reference evidence="9" key="1">
    <citation type="submission" date="2023-08" db="EMBL/GenBank/DDBJ databases">
        <title>Genomic characterization of piscicolin 126 produced by Carnobacterium maltaromaticum CM22 strain isolated from salmon (Salmo salar).</title>
        <authorList>
            <person name="Gonzalez-Gragera E."/>
            <person name="Garcia-Lopez J.D."/>
            <person name="Teso-Perez C."/>
            <person name="Gimenez-Hernandez I."/>
            <person name="Peralta-Sanchez J.M."/>
            <person name="Valdivia E."/>
            <person name="Montalban-Lopez M."/>
            <person name="Martin-Platero A.M."/>
            <person name="Banos A."/>
            <person name="Martinez-Bueno M."/>
        </authorList>
    </citation>
    <scope>NUCLEOTIDE SEQUENCE</scope>
    <source>
        <strain evidence="9">CM22</strain>
    </source>
</reference>
<protein>
    <submittedName>
        <fullName evidence="9">FtsX-like permease family protein</fullName>
    </submittedName>
</protein>
<evidence type="ECO:0000256" key="4">
    <source>
        <dbReference type="ARBA" id="ARBA00022989"/>
    </source>
</evidence>
<comment type="subcellular location">
    <subcellularLocation>
        <location evidence="1">Cell membrane</location>
        <topology evidence="1">Multi-pass membrane protein</topology>
    </subcellularLocation>
</comment>
<feature type="transmembrane region" description="Helical" evidence="7">
    <location>
        <begin position="971"/>
        <end position="991"/>
    </location>
</feature>
<evidence type="ECO:0000313" key="9">
    <source>
        <dbReference type="EMBL" id="MDZ5757243.1"/>
    </source>
</evidence>
<feature type="transmembrane region" description="Helical" evidence="7">
    <location>
        <begin position="618"/>
        <end position="640"/>
    </location>
</feature>
<feature type="transmembrane region" description="Helical" evidence="7">
    <location>
        <begin position="1025"/>
        <end position="1046"/>
    </location>
</feature>
<dbReference type="Gene3D" id="1.10.287.1490">
    <property type="match status" value="1"/>
</dbReference>
<dbReference type="EMBL" id="JAVBVO010000001">
    <property type="protein sequence ID" value="MDZ5757243.1"/>
    <property type="molecule type" value="Genomic_DNA"/>
</dbReference>
<feature type="coiled-coil region" evidence="6">
    <location>
        <begin position="418"/>
        <end position="466"/>
    </location>
</feature>
<feature type="domain" description="ABC3 transporter permease C-terminal" evidence="8">
    <location>
        <begin position="573"/>
        <end position="687"/>
    </location>
</feature>
<feature type="transmembrane region" description="Helical" evidence="7">
    <location>
        <begin position="569"/>
        <end position="590"/>
    </location>
</feature>
<keyword evidence="2" id="KW-1003">Cell membrane</keyword>
<feature type="transmembrane region" description="Helical" evidence="7">
    <location>
        <begin position="1066"/>
        <end position="1086"/>
    </location>
</feature>